<keyword evidence="1" id="KW-1133">Transmembrane helix</keyword>
<accession>A0A914PEE1</accession>
<feature type="transmembrane region" description="Helical" evidence="1">
    <location>
        <begin position="27"/>
        <end position="52"/>
    </location>
</feature>
<protein>
    <submittedName>
        <fullName evidence="3">Uncharacterized protein</fullName>
    </submittedName>
</protein>
<keyword evidence="2" id="KW-1185">Reference proteome</keyword>
<sequence>MGLAHLEKVVLYGQPVNFFDAPYYLPLYVPVFALLFQAIFLLIVAFYFDAVIPTDDSPKKHPLFFIGMKFDNIAESLKETERQSLLEEFSQQPKNDAFFENVTNEMEADVDVFHLTKKWSKNKFGVQDITFKAYKNQVRIFYAAKDGGTFSAGIWIFSN</sequence>
<evidence type="ECO:0000313" key="3">
    <source>
        <dbReference type="WBParaSite" id="PDA_v2.g16552.t1"/>
    </source>
</evidence>
<dbReference type="WBParaSite" id="PDA_v2.g16552.t1">
    <property type="protein sequence ID" value="PDA_v2.g16552.t1"/>
    <property type="gene ID" value="PDA_v2.g16552"/>
</dbReference>
<reference evidence="3" key="1">
    <citation type="submission" date="2022-11" db="UniProtKB">
        <authorList>
            <consortium name="WormBaseParasite"/>
        </authorList>
    </citation>
    <scope>IDENTIFICATION</scope>
</reference>
<dbReference type="Proteomes" id="UP000887578">
    <property type="component" value="Unplaced"/>
</dbReference>
<evidence type="ECO:0000256" key="1">
    <source>
        <dbReference type="SAM" id="Phobius"/>
    </source>
</evidence>
<keyword evidence="1" id="KW-0812">Transmembrane</keyword>
<organism evidence="2 3">
    <name type="scientific">Panagrolaimus davidi</name>
    <dbReference type="NCBI Taxonomy" id="227884"/>
    <lineage>
        <taxon>Eukaryota</taxon>
        <taxon>Metazoa</taxon>
        <taxon>Ecdysozoa</taxon>
        <taxon>Nematoda</taxon>
        <taxon>Chromadorea</taxon>
        <taxon>Rhabditida</taxon>
        <taxon>Tylenchina</taxon>
        <taxon>Panagrolaimomorpha</taxon>
        <taxon>Panagrolaimoidea</taxon>
        <taxon>Panagrolaimidae</taxon>
        <taxon>Panagrolaimus</taxon>
    </lineage>
</organism>
<name>A0A914PEE1_9BILA</name>
<proteinExistence type="predicted"/>
<evidence type="ECO:0000313" key="2">
    <source>
        <dbReference type="Proteomes" id="UP000887578"/>
    </source>
</evidence>
<dbReference type="AlphaFoldDB" id="A0A914PEE1"/>
<keyword evidence="1" id="KW-0472">Membrane</keyword>